<comment type="caution">
    <text evidence="2">The sequence shown here is derived from an EMBL/GenBank/DDBJ whole genome shotgun (WGS) entry which is preliminary data.</text>
</comment>
<dbReference type="Proteomes" id="UP001597299">
    <property type="component" value="Unassembled WGS sequence"/>
</dbReference>
<reference evidence="3" key="1">
    <citation type="journal article" date="2019" name="Int. J. Syst. Evol. Microbiol.">
        <title>The Global Catalogue of Microorganisms (GCM) 10K type strain sequencing project: providing services to taxonomists for standard genome sequencing and annotation.</title>
        <authorList>
            <consortium name="The Broad Institute Genomics Platform"/>
            <consortium name="The Broad Institute Genome Sequencing Center for Infectious Disease"/>
            <person name="Wu L."/>
            <person name="Ma J."/>
        </authorList>
    </citation>
    <scope>NUCLEOTIDE SEQUENCE [LARGE SCALE GENOMIC DNA]</scope>
    <source>
        <strain evidence="3">CCM 7435</strain>
    </source>
</reference>
<evidence type="ECO:0000256" key="1">
    <source>
        <dbReference type="SAM" id="MobiDB-lite"/>
    </source>
</evidence>
<keyword evidence="3" id="KW-1185">Reference proteome</keyword>
<dbReference type="EMBL" id="JBHUHD010000001">
    <property type="protein sequence ID" value="MFD2139901.1"/>
    <property type="molecule type" value="Genomic_DNA"/>
</dbReference>
<evidence type="ECO:0000313" key="2">
    <source>
        <dbReference type="EMBL" id="MFD2139901.1"/>
    </source>
</evidence>
<dbReference type="RefSeq" id="WP_213353404.1">
    <property type="nucleotide sequence ID" value="NZ_JAHBGB010000033.1"/>
</dbReference>
<sequence>MSGLYWLDDGHGEGELEGSSSLPPGMLRGLVGEDGTLPEMTGKSENLLDQDRPRDTPRAPCAVMARAGDARLSDRRGRLEKPRGSSDDAEARKSWAWAPDLKPGDTVRPGILSRFSALPSASDPPGITGAAFRRMAAPVFALVREARELYRWGRHKQARNRMMVAEQHTAQLLGEEEPSSAELRAAVTSAQSRMYRVAGDAEEALERVLRNAWLYDWTNPERCIRRLRALHFPDRMSIPDQLTPVEWDLVRAGNPLMIVLAYPVIAGTIRAQMDGKFGQPTMNAKWGQNPLPSP</sequence>
<name>A0ABW4YUB9_9HYPH</name>
<feature type="compositionally biased region" description="Basic and acidic residues" evidence="1">
    <location>
        <begin position="68"/>
        <end position="92"/>
    </location>
</feature>
<feature type="region of interest" description="Disordered" evidence="1">
    <location>
        <begin position="1"/>
        <end position="92"/>
    </location>
</feature>
<evidence type="ECO:0000313" key="3">
    <source>
        <dbReference type="Proteomes" id="UP001597299"/>
    </source>
</evidence>
<protein>
    <submittedName>
        <fullName evidence="2">Uncharacterized protein</fullName>
    </submittedName>
</protein>
<organism evidence="2 3">
    <name type="scientific">Ancylobacter oerskovii</name>
    <dbReference type="NCBI Taxonomy" id="459519"/>
    <lineage>
        <taxon>Bacteria</taxon>
        <taxon>Pseudomonadati</taxon>
        <taxon>Pseudomonadota</taxon>
        <taxon>Alphaproteobacteria</taxon>
        <taxon>Hyphomicrobiales</taxon>
        <taxon>Xanthobacteraceae</taxon>
        <taxon>Ancylobacter</taxon>
    </lineage>
</organism>
<gene>
    <name evidence="2" type="ORF">ACFSNC_05795</name>
</gene>
<proteinExistence type="predicted"/>
<accession>A0ABW4YUB9</accession>